<gene>
    <name evidence="2" type="ORF">H6G81_02015</name>
</gene>
<keyword evidence="2" id="KW-0547">Nucleotide-binding</keyword>
<dbReference type="Pfam" id="PF13589">
    <property type="entry name" value="HATPase_c_3"/>
    <property type="match status" value="1"/>
</dbReference>
<dbReference type="InterPro" id="IPR036890">
    <property type="entry name" value="HATPase_C_sf"/>
</dbReference>
<evidence type="ECO:0000313" key="3">
    <source>
        <dbReference type="Proteomes" id="UP000660380"/>
    </source>
</evidence>
<dbReference type="GO" id="GO:0005524">
    <property type="term" value="F:ATP binding"/>
    <property type="evidence" value="ECO:0007669"/>
    <property type="project" value="UniProtKB-KW"/>
</dbReference>
<evidence type="ECO:0000256" key="1">
    <source>
        <dbReference type="SAM" id="MobiDB-lite"/>
    </source>
</evidence>
<dbReference type="Proteomes" id="UP000660380">
    <property type="component" value="Unassembled WGS sequence"/>
</dbReference>
<dbReference type="EMBL" id="JACJTA010000003">
    <property type="protein sequence ID" value="MBD2603333.1"/>
    <property type="molecule type" value="Genomic_DNA"/>
</dbReference>
<dbReference type="RefSeq" id="WP_029632293.1">
    <property type="nucleotide sequence ID" value="NZ_JACJTA010000003.1"/>
</dbReference>
<keyword evidence="3" id="KW-1185">Reference proteome</keyword>
<sequence>MVSDNEVKPPTQVNASPTKNFFVEMLTRDIDLEDSILDLLDNCVDGIQRIIKDRPSSDKPYQNFWAKITFSSEVFKIEDNCGGIPLEAQHYAFRMGRPTDIINGNTYTIGTYGIGMKRAIFKMGRSSKIISKTENDSFKVTINPEWLTSDSWELPIERIQHSLPENGTAIEVTHLRDGIVTQFSSPQSPLLNSLVGKISHHYSYIINKGFTVFVNGLKVPLISLNLLWDGVEKINSKNAAIAPYLYEARKDDVEIRLAVGFYRSIASEDEVNDETEGIRRSSDTAGWTIICNDRVVLYCDKTRLTGWGEATVPSYHPQFIAISGVIHFRSKDARSLPITTTKRGIDAASDIYLYVKDFMREGLKIFTSYTNKWKKNIPEEKEIVSKAKTDDPNVIFEAIPEEVWKPVKKRTSDSKSFSTERKFTPTLPVPEAKNTGNRRNNISFARPSKEIEIVAEYLFEDSEREPSEVGNECFERILREAKQ</sequence>
<dbReference type="Gene3D" id="3.30.565.10">
    <property type="entry name" value="Histidine kinase-like ATPase, C-terminal domain"/>
    <property type="match status" value="1"/>
</dbReference>
<keyword evidence="2" id="KW-0067">ATP-binding</keyword>
<name>A0ABR8GJ29_9CYAN</name>
<feature type="region of interest" description="Disordered" evidence="1">
    <location>
        <begin position="415"/>
        <end position="442"/>
    </location>
</feature>
<protein>
    <submittedName>
        <fullName evidence="2">ATP-binding protein</fullName>
    </submittedName>
</protein>
<proteinExistence type="predicted"/>
<comment type="caution">
    <text evidence="2">The sequence shown here is derived from an EMBL/GenBank/DDBJ whole genome shotgun (WGS) entry which is preliminary data.</text>
</comment>
<reference evidence="2 3" key="1">
    <citation type="journal article" date="2020" name="ISME J.">
        <title>Comparative genomics reveals insights into cyanobacterial evolution and habitat adaptation.</title>
        <authorList>
            <person name="Chen M.Y."/>
            <person name="Teng W.K."/>
            <person name="Zhao L."/>
            <person name="Hu C.X."/>
            <person name="Zhou Y.K."/>
            <person name="Han B.P."/>
            <person name="Song L.R."/>
            <person name="Shu W.S."/>
        </authorList>
    </citation>
    <scope>NUCLEOTIDE SEQUENCE [LARGE SCALE GENOMIC DNA]</scope>
    <source>
        <strain evidence="2 3">FACHB-248</strain>
    </source>
</reference>
<evidence type="ECO:0000313" key="2">
    <source>
        <dbReference type="EMBL" id="MBD2603333.1"/>
    </source>
</evidence>
<accession>A0ABR8GJ29</accession>
<organism evidence="2 3">
    <name type="scientific">Scytonema hofmannii FACHB-248</name>
    <dbReference type="NCBI Taxonomy" id="1842502"/>
    <lineage>
        <taxon>Bacteria</taxon>
        <taxon>Bacillati</taxon>
        <taxon>Cyanobacteriota</taxon>
        <taxon>Cyanophyceae</taxon>
        <taxon>Nostocales</taxon>
        <taxon>Scytonemataceae</taxon>
        <taxon>Scytonema</taxon>
    </lineage>
</organism>
<dbReference type="SUPFAM" id="SSF55874">
    <property type="entry name" value="ATPase domain of HSP90 chaperone/DNA topoisomerase II/histidine kinase"/>
    <property type="match status" value="1"/>
</dbReference>